<dbReference type="PANTHER" id="PTHR10151:SF120">
    <property type="entry name" value="BIS(5'-ADENOSYL)-TRIPHOSPHATASE"/>
    <property type="match status" value="1"/>
</dbReference>
<evidence type="ECO:0000313" key="2">
    <source>
        <dbReference type="EMBL" id="MBP1326522.1"/>
    </source>
</evidence>
<dbReference type="Proteomes" id="UP000675163">
    <property type="component" value="Unassembled WGS sequence"/>
</dbReference>
<dbReference type="AlphaFoldDB" id="A0A940T3U3"/>
<organism evidence="2 3">
    <name type="scientific">Leucobacter exalbidus</name>
    <dbReference type="NCBI Taxonomy" id="662960"/>
    <lineage>
        <taxon>Bacteria</taxon>
        <taxon>Bacillati</taxon>
        <taxon>Actinomycetota</taxon>
        <taxon>Actinomycetes</taxon>
        <taxon>Micrococcales</taxon>
        <taxon>Microbacteriaceae</taxon>
        <taxon>Leucobacter</taxon>
    </lineage>
</organism>
<gene>
    <name evidence="2" type="ORF">JOF28_001754</name>
</gene>
<feature type="region of interest" description="Disordered" evidence="1">
    <location>
        <begin position="291"/>
        <end position="315"/>
    </location>
</feature>
<proteinExistence type="predicted"/>
<dbReference type="SUPFAM" id="SSF53649">
    <property type="entry name" value="Alkaline phosphatase-like"/>
    <property type="match status" value="1"/>
</dbReference>
<keyword evidence="3" id="KW-1185">Reference proteome</keyword>
<reference evidence="2" key="1">
    <citation type="submission" date="2021-02" db="EMBL/GenBank/DDBJ databases">
        <title>Sequencing the genomes of 1000 actinobacteria strains.</title>
        <authorList>
            <person name="Klenk H.-P."/>
        </authorList>
    </citation>
    <scope>NUCLEOTIDE SEQUENCE</scope>
    <source>
        <strain evidence="2">DSM 22850</strain>
    </source>
</reference>
<evidence type="ECO:0000256" key="1">
    <source>
        <dbReference type="SAM" id="MobiDB-lite"/>
    </source>
</evidence>
<dbReference type="EMBL" id="JAFIDA010000001">
    <property type="protein sequence ID" value="MBP1326522.1"/>
    <property type="molecule type" value="Genomic_DNA"/>
</dbReference>
<dbReference type="Gene3D" id="3.40.720.10">
    <property type="entry name" value="Alkaline Phosphatase, subunit A"/>
    <property type="match status" value="1"/>
</dbReference>
<dbReference type="GO" id="GO:0016787">
    <property type="term" value="F:hydrolase activity"/>
    <property type="evidence" value="ECO:0007669"/>
    <property type="project" value="UniProtKB-ARBA"/>
</dbReference>
<protein>
    <submittedName>
        <fullName evidence="2">AlkP superfamily pyrophosphatase or phosphodiesterase</fullName>
    </submittedName>
</protein>
<dbReference type="Pfam" id="PF01663">
    <property type="entry name" value="Phosphodiest"/>
    <property type="match status" value="1"/>
</dbReference>
<comment type="caution">
    <text evidence="2">The sequence shown here is derived from an EMBL/GenBank/DDBJ whole genome shotgun (WGS) entry which is preliminary data.</text>
</comment>
<dbReference type="RefSeq" id="WP_209705408.1">
    <property type="nucleotide sequence ID" value="NZ_JAFIDA010000001.1"/>
</dbReference>
<dbReference type="PANTHER" id="PTHR10151">
    <property type="entry name" value="ECTONUCLEOTIDE PYROPHOSPHATASE/PHOSPHODIESTERASE"/>
    <property type="match status" value="1"/>
</dbReference>
<dbReference type="InterPro" id="IPR002591">
    <property type="entry name" value="Phosphodiest/P_Trfase"/>
</dbReference>
<name>A0A940T3U3_9MICO</name>
<sequence>MSAVTDVSQAAPVGAVKLLLIGIDGLRIDRAFGTGLAPTLDALREAGHFVRSEVEGPTISGPSWATILTGATHAEHGISDNMMREHRLADHPDFLTREWQRNPATTTYAAAGWPNITDPAGLGPIIRLRPEQIGTGQHHVISLNGELYGYRVIDPEISARAQLAVRHGGPDLSFVYFCETDDAGHYYGTFTPQYEEAIASTDARVAGLLAAVDARVKEHGETWIVAITTDHGHVDAGGHGGDSPEETQTFLLTVVRGASLPGALAGELPTQLAPREFVRWLLEVREELGGDASPVGQAGEVPGAAQPKPAVAARS</sequence>
<dbReference type="InterPro" id="IPR017850">
    <property type="entry name" value="Alkaline_phosphatase_core_sf"/>
</dbReference>
<accession>A0A940T3U3</accession>
<evidence type="ECO:0000313" key="3">
    <source>
        <dbReference type="Proteomes" id="UP000675163"/>
    </source>
</evidence>